<feature type="compositionally biased region" description="Basic and acidic residues" evidence="1">
    <location>
        <begin position="675"/>
        <end position="695"/>
    </location>
</feature>
<dbReference type="SUPFAM" id="SSF51905">
    <property type="entry name" value="FAD/NAD(P)-binding domain"/>
    <property type="match status" value="2"/>
</dbReference>
<dbReference type="PANTHER" id="PTHR38663:SF1">
    <property type="entry name" value="L-ORNITHINE N(5)-MONOOXYGENASE"/>
    <property type="match status" value="1"/>
</dbReference>
<feature type="compositionally biased region" description="Basic and acidic residues" evidence="1">
    <location>
        <begin position="270"/>
        <end position="281"/>
    </location>
</feature>
<accession>A0AAN6GR15</accession>
<evidence type="ECO:0000313" key="3">
    <source>
        <dbReference type="Proteomes" id="UP001176517"/>
    </source>
</evidence>
<feature type="compositionally biased region" description="Basic residues" evidence="1">
    <location>
        <begin position="309"/>
        <end position="318"/>
    </location>
</feature>
<dbReference type="AlphaFoldDB" id="A0AAN6GR15"/>
<feature type="compositionally biased region" description="Polar residues" evidence="1">
    <location>
        <begin position="862"/>
        <end position="871"/>
    </location>
</feature>
<reference evidence="2" key="1">
    <citation type="journal article" date="2023" name="PhytoFront">
        <title>Draft Genome Resources of Seven Strains of Tilletia horrida, Causal Agent of Kernel Smut of Rice.</title>
        <authorList>
            <person name="Khanal S."/>
            <person name="Antony Babu S."/>
            <person name="Zhou X.G."/>
        </authorList>
    </citation>
    <scope>NUCLEOTIDE SEQUENCE</scope>
    <source>
        <strain evidence="2">TX6</strain>
    </source>
</reference>
<evidence type="ECO:0000256" key="1">
    <source>
        <dbReference type="SAM" id="MobiDB-lite"/>
    </source>
</evidence>
<gene>
    <name evidence="2" type="ORF">OC846_002890</name>
</gene>
<evidence type="ECO:0000313" key="2">
    <source>
        <dbReference type="EMBL" id="KAK0552486.1"/>
    </source>
</evidence>
<feature type="region of interest" description="Disordered" evidence="1">
    <location>
        <begin position="309"/>
        <end position="330"/>
    </location>
</feature>
<organism evidence="2 3">
    <name type="scientific">Tilletia horrida</name>
    <dbReference type="NCBI Taxonomy" id="155126"/>
    <lineage>
        <taxon>Eukaryota</taxon>
        <taxon>Fungi</taxon>
        <taxon>Dikarya</taxon>
        <taxon>Basidiomycota</taxon>
        <taxon>Ustilaginomycotina</taxon>
        <taxon>Exobasidiomycetes</taxon>
        <taxon>Tilletiales</taxon>
        <taxon>Tilletiaceae</taxon>
        <taxon>Tilletia</taxon>
    </lineage>
</organism>
<sequence length="902" mass="99002">MDLPLSFNFDGSSTPPQAVNLQMTQSKLASHRRTAPLLHHAGSNEDRLPVVPEGEPSASAVDPIPESAYFDLVIIGSGPAALALLSRLLEKRPAALYLEDEHRYLHWLHSKSNKTAGHEHGRSASVASIDRSQRGWAPLLRTQYRPGTTEKVFSAGSTRMGGGHGANVLHFEGLRPIKILILDRIGSWMGLWNRLFDAYQIPHLRSPMFFHPSPSDQDALVAYANRKGRGRTGTWTPQLLSGRGCFELNEDNHDLFIRRAIKSMKKRNTKRGEEADTKPQRSDSPQAMPELIEIRGCVGKEITKHRRKKARAQHHHNHGGNQLGAAVNERDRRDYYTPGTRLFSDFIKEDIIKRYKLPGGELDSPWPTVPEVLERHFEAQDGNILAARADVVSMTWEQNLHVAGQGRSPAMLIRTADDCIIAAGTVVSAVGPGGVPNVPAVLKEADRRRAGASTAGSSDDFHGPGWCHSAAFARLGFQFPPAQLKLKQKSAGEDAAGTGGGKTCVVIGGGLTSAQLCILALKKGFDKVYLVLRGHLKVKPFDVGLDWLSKWGNAFKMRFWQEDDPAERLLLLREARNGGSITPPYAKYLRELECEGRVVILTHTEIDRLNWIPDAEQWRIKLKCTCVKKPTTSDGHAPTGETEDSVKLEDGTAVDFVDDPPTPCEPCSEPACTDVRGEADDSDSDVEKDLREKGTHGSALNAPLPESNTETRPEDDVPITPTQHGPQDLLADYIIASTGPTLDIIDLPAFRALARQHPIPTFGGLPLLNEDLQWQTQNSGFVRKGGRRVASTGVSQPRLFCVGAYSALQLGPAAFNLGGMREAAERVAARLLQDWEAETEAEIPVEVPQSLAPRPDRDREQASVTEPFSKSSGHKSRGKVCKEAWQTGRWSDLGEEAMLGMA</sequence>
<comment type="caution">
    <text evidence="2">The sequence shown here is derived from an EMBL/GenBank/DDBJ whole genome shotgun (WGS) entry which is preliminary data.</text>
</comment>
<keyword evidence="3" id="KW-1185">Reference proteome</keyword>
<feature type="region of interest" description="Disordered" evidence="1">
    <location>
        <begin position="843"/>
        <end position="882"/>
    </location>
</feature>
<dbReference type="PANTHER" id="PTHR38663">
    <property type="match status" value="1"/>
</dbReference>
<dbReference type="Proteomes" id="UP001176517">
    <property type="component" value="Unassembled WGS sequence"/>
</dbReference>
<dbReference type="InterPro" id="IPR036188">
    <property type="entry name" value="FAD/NAD-bd_sf"/>
</dbReference>
<name>A0AAN6GR15_9BASI</name>
<dbReference type="Gene3D" id="3.50.50.60">
    <property type="entry name" value="FAD/NAD(P)-binding domain"/>
    <property type="match status" value="1"/>
</dbReference>
<feature type="region of interest" description="Disordered" evidence="1">
    <location>
        <begin position="39"/>
        <end position="59"/>
    </location>
</feature>
<protein>
    <recommendedName>
        <fullName evidence="4">L-ornithine N(5)-oxygenase</fullName>
    </recommendedName>
</protein>
<feature type="region of interest" description="Disordered" evidence="1">
    <location>
        <begin position="266"/>
        <end position="288"/>
    </location>
</feature>
<dbReference type="EMBL" id="JAPDMZ010000062">
    <property type="protein sequence ID" value="KAK0552486.1"/>
    <property type="molecule type" value="Genomic_DNA"/>
</dbReference>
<proteinExistence type="predicted"/>
<evidence type="ECO:0008006" key="4">
    <source>
        <dbReference type="Google" id="ProtNLM"/>
    </source>
</evidence>
<feature type="region of interest" description="Disordered" evidence="1">
    <location>
        <begin position="630"/>
        <end position="725"/>
    </location>
</feature>